<dbReference type="Proteomes" id="UP001162483">
    <property type="component" value="Unassembled WGS sequence"/>
</dbReference>
<accession>A0ABN9GSF9</accession>
<evidence type="ECO:0000313" key="2">
    <source>
        <dbReference type="Proteomes" id="UP001162483"/>
    </source>
</evidence>
<protein>
    <submittedName>
        <fullName evidence="1">Uncharacterized protein</fullName>
    </submittedName>
</protein>
<evidence type="ECO:0000313" key="1">
    <source>
        <dbReference type="EMBL" id="CAI9611777.1"/>
    </source>
</evidence>
<dbReference type="EMBL" id="CATNWA010019174">
    <property type="protein sequence ID" value="CAI9611777.1"/>
    <property type="molecule type" value="Genomic_DNA"/>
</dbReference>
<keyword evidence="2" id="KW-1185">Reference proteome</keyword>
<organism evidence="1 2">
    <name type="scientific">Staurois parvus</name>
    <dbReference type="NCBI Taxonomy" id="386267"/>
    <lineage>
        <taxon>Eukaryota</taxon>
        <taxon>Metazoa</taxon>
        <taxon>Chordata</taxon>
        <taxon>Craniata</taxon>
        <taxon>Vertebrata</taxon>
        <taxon>Euteleostomi</taxon>
        <taxon>Amphibia</taxon>
        <taxon>Batrachia</taxon>
        <taxon>Anura</taxon>
        <taxon>Neobatrachia</taxon>
        <taxon>Ranoidea</taxon>
        <taxon>Ranidae</taxon>
        <taxon>Staurois</taxon>
    </lineage>
</organism>
<proteinExistence type="predicted"/>
<reference evidence="1" key="1">
    <citation type="submission" date="2023-05" db="EMBL/GenBank/DDBJ databases">
        <authorList>
            <person name="Stuckert A."/>
        </authorList>
    </citation>
    <scope>NUCLEOTIDE SEQUENCE</scope>
</reference>
<name>A0ABN9GSF9_9NEOB</name>
<sequence>MNLVVDECTRVSPSRHQNISLVIYQGNRIVEWKLQNKYSILSRWPGKHST</sequence>
<gene>
    <name evidence="1" type="ORF">SPARVUS_LOCUS14599552</name>
</gene>
<comment type="caution">
    <text evidence="1">The sequence shown here is derived from an EMBL/GenBank/DDBJ whole genome shotgun (WGS) entry which is preliminary data.</text>
</comment>